<dbReference type="AlphaFoldDB" id="A0A5B8SSM9"/>
<dbReference type="RefSeq" id="WP_147184073.1">
    <property type="nucleotide sequence ID" value="NZ_CP042382.1"/>
</dbReference>
<dbReference type="Gene3D" id="3.30.310.170">
    <property type="entry name" value="Outer membrane protein assembly factor BamC"/>
    <property type="match status" value="1"/>
</dbReference>
<dbReference type="OrthoDB" id="6199301at2"/>
<accession>A0A5B8SSM9</accession>
<name>A0A5B8SSM9_9GAMM</name>
<evidence type="ECO:0000313" key="1">
    <source>
        <dbReference type="EMBL" id="QEA39017.1"/>
    </source>
</evidence>
<proteinExistence type="predicted"/>
<dbReference type="InterPro" id="IPR042268">
    <property type="entry name" value="BamC_C"/>
</dbReference>
<evidence type="ECO:0000313" key="2">
    <source>
        <dbReference type="Proteomes" id="UP000321272"/>
    </source>
</evidence>
<dbReference type="EMBL" id="CP042382">
    <property type="protein sequence ID" value="QEA39017.1"/>
    <property type="molecule type" value="Genomic_DNA"/>
</dbReference>
<gene>
    <name evidence="1" type="ORF">FGL86_07985</name>
</gene>
<keyword evidence="1" id="KW-0449">Lipoprotein</keyword>
<sequence>MNPALKWPPLVVLLILTGCARDGYYDDRSQDYTNAQSAAPLTLPQGRDVSRYQPVMPVPEANGSFQAQQDFEVPRPNTTGAGAGAQALVERRGLGGDQWLVVKDSPRTVWRQLNDFSRRQGLEVTQQDAERGTLYTTQGTLSVQSGLGRDVSEVRCEQGGQVAESCLAALESFLGAQGQTATASTFTQRPAAGAANPVRVERRGGDWRMVVDASPRSTWAELDYQLEESFNQPGRQQLVDKNPEAGEFLIEYLPQEGRERGFFGTLFSLGSDESRRLRVALEEAGNQTLVSVVSADDEPLSADQTGEILKRLATLLR</sequence>
<reference evidence="1 2" key="1">
    <citation type="submission" date="2019-06" db="EMBL/GenBank/DDBJ databases">
        <title>Genome analyses of bacteria isolated from kimchi.</title>
        <authorList>
            <person name="Lee S."/>
            <person name="Ahn S."/>
            <person name="Roh S."/>
        </authorList>
    </citation>
    <scope>NUCLEOTIDE SEQUENCE [LARGE SCALE GENOMIC DNA]</scope>
    <source>
        <strain evidence="1 2">CBA4606</strain>
    </source>
</reference>
<dbReference type="KEGG" id="paur:FGL86_07985"/>
<dbReference type="PROSITE" id="PS51257">
    <property type="entry name" value="PROKAR_LIPOPROTEIN"/>
    <property type="match status" value="1"/>
</dbReference>
<organism evidence="1 2">
    <name type="scientific">Pistricoccus aurantiacus</name>
    <dbReference type="NCBI Taxonomy" id="1883414"/>
    <lineage>
        <taxon>Bacteria</taxon>
        <taxon>Pseudomonadati</taxon>
        <taxon>Pseudomonadota</taxon>
        <taxon>Gammaproteobacteria</taxon>
        <taxon>Oceanospirillales</taxon>
        <taxon>Halomonadaceae</taxon>
        <taxon>Pistricoccus</taxon>
    </lineage>
</organism>
<keyword evidence="2" id="KW-1185">Reference proteome</keyword>
<protein>
    <submittedName>
        <fullName evidence="1">Lipoprotein-34</fullName>
    </submittedName>
</protein>
<dbReference type="Proteomes" id="UP000321272">
    <property type="component" value="Chromosome"/>
</dbReference>